<evidence type="ECO:0000313" key="4">
    <source>
        <dbReference type="Proteomes" id="UP001162891"/>
    </source>
</evidence>
<feature type="chain" id="PRO_5045980485" evidence="2">
    <location>
        <begin position="22"/>
        <end position="803"/>
    </location>
</feature>
<gene>
    <name evidence="3" type="ORF">AMOR_45200</name>
</gene>
<keyword evidence="4" id="KW-1185">Reference proteome</keyword>
<feature type="region of interest" description="Disordered" evidence="1">
    <location>
        <begin position="20"/>
        <end position="39"/>
    </location>
</feature>
<dbReference type="RefSeq" id="WP_248354435.1">
    <property type="nucleotide sequence ID" value="NZ_AP025591.1"/>
</dbReference>
<evidence type="ECO:0000256" key="2">
    <source>
        <dbReference type="SAM" id="SignalP"/>
    </source>
</evidence>
<evidence type="ECO:0000313" key="3">
    <source>
        <dbReference type="EMBL" id="BDG05524.1"/>
    </source>
</evidence>
<reference evidence="4" key="1">
    <citation type="journal article" date="2022" name="Int. J. Syst. Evol. Microbiol.">
        <title>Anaeromyxobacter oryzae sp. nov., Anaeromyxobacter diazotrophicus sp. nov. and Anaeromyxobacter paludicola sp. nov., isolated from paddy soils.</title>
        <authorList>
            <person name="Itoh H."/>
            <person name="Xu Z."/>
            <person name="Mise K."/>
            <person name="Masuda Y."/>
            <person name="Ushijima N."/>
            <person name="Hayakawa C."/>
            <person name="Shiratori Y."/>
            <person name="Senoo K."/>
        </authorList>
    </citation>
    <scope>NUCLEOTIDE SEQUENCE [LARGE SCALE GENOMIC DNA]</scope>
    <source>
        <strain evidence="4">Red232</strain>
    </source>
</reference>
<dbReference type="Proteomes" id="UP001162891">
    <property type="component" value="Chromosome"/>
</dbReference>
<keyword evidence="2" id="KW-0732">Signal</keyword>
<name>A0ABM7X179_9BACT</name>
<protein>
    <submittedName>
        <fullName evidence="3">Uncharacterized protein</fullName>
    </submittedName>
</protein>
<sequence>MTRSELLAVAAAALLAGCQRAATPTPPHPTTVEPPAGLAGAPQEVTIRGEAFRLEVVQSVDHRESRVAGTYRAWLDAVDLEAVEWVDPGTLRARVPASIAPGLHDLVVEGPFGRGVLAGGYRALADAPSILAATGSLVPALASTGQTITATLTVEHRGGAPVELSPAMDVGGTVTLVQTGAPAARRLDEGARAVFTWTYRAETAGDAALSPRVDCVDAASGAPFSAPPASAPLRLAARVERRAALEAALSLPDAIAAGAFAVTMTVANRGDAAALGVAPAPLAPAPGSTAAVSLVAAPAGPVDVAGGAVATFSWTYRTEAGGLLRLSGSASGTDANDGGPCLAAAISNDGVVAGVTVPGVSASVVAVDPLGDASTFAFVAPLGADVYLGPSRTGTGLARMSPDGGAPASVALSFPRDTTGNLSRNAHPPYTSVGFYGCVRDAAADTCGPDDEDGRGLLATAVVGGQEWLLLGGARAAGDLDYVYASQPGTSPLAFSYVDLSQLLGGATRSLTAALSSGGWLYLGFSDTGGSRPYGIALKTTPRAPGLDARVGSDAVDLRVDDAFRAATATFPPIAMVDALAEHAGRLYAFSSVGCIVSRTSTPAGPADFADCAPASSAGYDAGASVAPVRAADLLPRDRAWPQVASWNGRLYAIRNTRSGPQLWACDPAGGADPVACEGGDWALVAADAAGLARLGQPAADAATLLVATPAALYVGLDDAVSGVHVYRTTAAVPALITDFAGEDGCVAGSAGCAGIGGDGFGAPAALTRIFDAKAVTGTDGRSGVVLTAGNGVAPVQVIRIAE</sequence>
<evidence type="ECO:0000256" key="1">
    <source>
        <dbReference type="SAM" id="MobiDB-lite"/>
    </source>
</evidence>
<accession>A0ABM7X179</accession>
<proteinExistence type="predicted"/>
<organism evidence="3 4">
    <name type="scientific">Anaeromyxobacter oryzae</name>
    <dbReference type="NCBI Taxonomy" id="2918170"/>
    <lineage>
        <taxon>Bacteria</taxon>
        <taxon>Pseudomonadati</taxon>
        <taxon>Myxococcota</taxon>
        <taxon>Myxococcia</taxon>
        <taxon>Myxococcales</taxon>
        <taxon>Cystobacterineae</taxon>
        <taxon>Anaeromyxobacteraceae</taxon>
        <taxon>Anaeromyxobacter</taxon>
    </lineage>
</organism>
<dbReference type="PROSITE" id="PS51257">
    <property type="entry name" value="PROKAR_LIPOPROTEIN"/>
    <property type="match status" value="1"/>
</dbReference>
<dbReference type="EMBL" id="AP025591">
    <property type="protein sequence ID" value="BDG05524.1"/>
    <property type="molecule type" value="Genomic_DNA"/>
</dbReference>
<feature type="signal peptide" evidence="2">
    <location>
        <begin position="1"/>
        <end position="21"/>
    </location>
</feature>